<dbReference type="Gene3D" id="2.170.130.10">
    <property type="entry name" value="TonB-dependent receptor, plug domain"/>
    <property type="match status" value="1"/>
</dbReference>
<accession>A0ABY5N1Q0</accession>
<dbReference type="InterPro" id="IPR036942">
    <property type="entry name" value="Beta-barrel_TonB_sf"/>
</dbReference>
<evidence type="ECO:0000256" key="1">
    <source>
        <dbReference type="ARBA" id="ARBA00004442"/>
    </source>
</evidence>
<dbReference type="InterPro" id="IPR012910">
    <property type="entry name" value="Plug_dom"/>
</dbReference>
<comment type="similarity">
    <text evidence="4">Belongs to the TonB-dependent receptor family.</text>
</comment>
<feature type="domain" description="TonB-dependent receptor-like beta-barrel" evidence="7">
    <location>
        <begin position="528"/>
        <end position="1091"/>
    </location>
</feature>
<dbReference type="SUPFAM" id="SSF56935">
    <property type="entry name" value="Porins"/>
    <property type="match status" value="1"/>
</dbReference>
<feature type="chain" id="PRO_5045346636" evidence="6">
    <location>
        <begin position="25"/>
        <end position="1126"/>
    </location>
</feature>
<feature type="signal peptide" evidence="6">
    <location>
        <begin position="1"/>
        <end position="24"/>
    </location>
</feature>
<comment type="subcellular location">
    <subcellularLocation>
        <location evidence="1 4">Cell outer membrane</location>
    </subcellularLocation>
</comment>
<dbReference type="RefSeq" id="WP_249504282.1">
    <property type="nucleotide sequence ID" value="NZ_CP097253.1"/>
</dbReference>
<evidence type="ECO:0000256" key="2">
    <source>
        <dbReference type="ARBA" id="ARBA00023136"/>
    </source>
</evidence>
<sequence>MNRKTLLGATALHTALFGAAFAFASTASAQTAVPATPPTQECSDGSVIAADAQCPLPDSNPAPEAASNDSSQSITVTGSRIRRPNLESTVPITSIAGEQIFQQAQNSVGDTLNDLPQLRSTFAQQNPGLGIGIAGLNLLDLRGLGTQRTLVLVNGRRHVSSDILNNAVSVDVNTIPSDLIERIDIVTGGNSAIYGSDAIAGVVNFVLRRSYNGFQIRGQAAVTEEGFGASQYVSALAGRNFLDGRANITVHGEYSRSDRVFASNVPAFRRNDNFITVDADSGVNTGVFNGGDGVFDAAFVNDIRSSTIYFNGLVPINQRNIPNTGICGNATISNNGGPTTTGPAFNCTYLFTPEGRLVQQTALGRFGTGINPAIIGGNGQTGREGRTVSVLPSNERYNFNLLSRFEITPAAEVFVEGKWNRVIAQGNNAGPSFIQTGNVTDFRERTRIDNPFLNPADRTTLANLILASNCNTDLLVTCPERTNIGTTAAPIFIPGNLTDAQRAQIADGSYRFVVARNLLDAGLRDARFERDTYRVVGGLRGTFNEDWTYELSANYGKFKETTQNYGFLDRQRFGLSIDAGRNPVTGQIQCRSQFDPASAVRLQSTNGLSGDALAKVQAANSARLAADIAACVPYNPFGGQDNSAAIAYFSRDYVNKASLSQFILSGFVSGDTSQLFELPGGPISIAVGAEYRREEAYFNQDQFVADGFTNAVSIPTFKPDAFKVKEAFGEVRIPILRESPLSYELTLSGAGRVADYQGSAGTVYSYNAGVDWAPVRDIRFRANYSRAVRAPNVSETGFPLVPNFSNGFVDPCGAVAINNGSSTRAANCTAQIGASRLPNISTAAQSLAIVSGSNPNLDVETSDSYTVGVVVQPASLPGLSLSLDYYDIQVDGVIASVAPQTVVNQCYDSPTLNNIFCGQFQRNLTDANGPAGERPGVVLANSLISAPLNFANRIRRGIDVNVSLRRQIGRMGLDTSLVLTQNFENSNYQDPTNPNFETRVLGQLGDPETEFRWDVNLGFKPLTLGYRMRYIGKQYFAGYNSFFELNGQPRANVDAFPDIQFDPVVYHDLRADFDVGQGPKNLNFTIGVDNVLDKGVPKGAATATGAGSAIYSFRGRSFYAGARVRF</sequence>
<feature type="compositionally biased region" description="Polar residues" evidence="5">
    <location>
        <begin position="67"/>
        <end position="76"/>
    </location>
</feature>
<evidence type="ECO:0000313" key="10">
    <source>
        <dbReference type="Proteomes" id="UP000831921"/>
    </source>
</evidence>
<evidence type="ECO:0000256" key="5">
    <source>
        <dbReference type="SAM" id="MobiDB-lite"/>
    </source>
</evidence>
<dbReference type="Gene3D" id="2.40.170.20">
    <property type="entry name" value="TonB-dependent receptor, beta-barrel domain"/>
    <property type="match status" value="1"/>
</dbReference>
<keyword evidence="9" id="KW-0675">Receptor</keyword>
<keyword evidence="4" id="KW-0798">TonB box</keyword>
<dbReference type="Pfam" id="PF00593">
    <property type="entry name" value="TonB_dep_Rec_b-barrel"/>
    <property type="match status" value="1"/>
</dbReference>
<feature type="region of interest" description="Disordered" evidence="5">
    <location>
        <begin position="55"/>
        <end position="76"/>
    </location>
</feature>
<feature type="domain" description="TonB-dependent receptor plug" evidence="8">
    <location>
        <begin position="86"/>
        <end position="202"/>
    </location>
</feature>
<reference evidence="9 10" key="1">
    <citation type="submission" date="2022-05" db="EMBL/GenBank/DDBJ databases">
        <title>S8-45 Sphingomonas ultraviolaceadurans.</title>
        <authorList>
            <person name="Liu Y."/>
        </authorList>
    </citation>
    <scope>NUCLEOTIDE SEQUENCE [LARGE SCALE GENOMIC DNA]</scope>
    <source>
        <strain evidence="9 10">S8-45</strain>
    </source>
</reference>
<gene>
    <name evidence="9" type="ORF">M1K48_02340</name>
</gene>
<evidence type="ECO:0000256" key="3">
    <source>
        <dbReference type="ARBA" id="ARBA00023237"/>
    </source>
</evidence>
<evidence type="ECO:0000256" key="6">
    <source>
        <dbReference type="SAM" id="SignalP"/>
    </source>
</evidence>
<dbReference type="PANTHER" id="PTHR47234:SF2">
    <property type="entry name" value="TONB-DEPENDENT RECEPTOR"/>
    <property type="match status" value="1"/>
</dbReference>
<dbReference type="Pfam" id="PF07715">
    <property type="entry name" value="Plug"/>
    <property type="match status" value="1"/>
</dbReference>
<dbReference type="InterPro" id="IPR037066">
    <property type="entry name" value="Plug_dom_sf"/>
</dbReference>
<dbReference type="EMBL" id="CP097253">
    <property type="protein sequence ID" value="UUR08506.1"/>
    <property type="molecule type" value="Genomic_DNA"/>
</dbReference>
<evidence type="ECO:0000313" key="9">
    <source>
        <dbReference type="EMBL" id="UUR08506.1"/>
    </source>
</evidence>
<keyword evidence="6" id="KW-0732">Signal</keyword>
<keyword evidence="3" id="KW-0998">Cell outer membrane</keyword>
<dbReference type="InterPro" id="IPR000531">
    <property type="entry name" value="Beta-barrel_TonB"/>
</dbReference>
<protein>
    <submittedName>
        <fullName evidence="9">TonB-dependent receptor</fullName>
    </submittedName>
</protein>
<evidence type="ECO:0000259" key="8">
    <source>
        <dbReference type="Pfam" id="PF07715"/>
    </source>
</evidence>
<evidence type="ECO:0000259" key="7">
    <source>
        <dbReference type="Pfam" id="PF00593"/>
    </source>
</evidence>
<keyword evidence="2 4" id="KW-0472">Membrane</keyword>
<name>A0ABY5N1Q0_9SPHN</name>
<dbReference type="Proteomes" id="UP000831921">
    <property type="component" value="Chromosome"/>
</dbReference>
<keyword evidence="10" id="KW-1185">Reference proteome</keyword>
<dbReference type="PANTHER" id="PTHR47234">
    <property type="match status" value="1"/>
</dbReference>
<evidence type="ECO:0000256" key="4">
    <source>
        <dbReference type="RuleBase" id="RU003357"/>
    </source>
</evidence>
<organism evidence="9 10">
    <name type="scientific">Sphingomonas glaciei</name>
    <dbReference type="NCBI Taxonomy" id="2938948"/>
    <lineage>
        <taxon>Bacteria</taxon>
        <taxon>Pseudomonadati</taxon>
        <taxon>Pseudomonadota</taxon>
        <taxon>Alphaproteobacteria</taxon>
        <taxon>Sphingomonadales</taxon>
        <taxon>Sphingomonadaceae</taxon>
        <taxon>Sphingomonas</taxon>
    </lineage>
</organism>
<proteinExistence type="inferred from homology"/>